<proteinExistence type="predicted"/>
<sequence>MGIDRCASALTGYPVYFGTVEWDNARGVFTLSQKQEAERLRNFLTHCLSIDYGCETPTELSEADRKIYLTHQDYISYRVRTCDIVDRSGPDSYQPEFQAWLRKYARVPSQILRLPSRMSESILHRFVVHQSSLGSYTGCLQTVLEKRGVSHLAEKLWMDRNFMLPRLSTPSRTLESIYSRIPCSVSDIFVHLDGVLCHCEGKTPPTVTVSDKVQEPLKNGFTEHVKACSDIAPPNAEPFVVINGKISEPLNYTLTEHGEACKAALPAYAGHRFMVDRSLQDGTLEPPSSPVQALKGCFTWLQAQCMDWLASWQNQSPSEGKIRI</sequence>
<dbReference type="EMBL" id="NAJO01000015">
    <property type="protein sequence ID" value="OQO07105.1"/>
    <property type="molecule type" value="Genomic_DNA"/>
</dbReference>
<evidence type="ECO:0000313" key="2">
    <source>
        <dbReference type="Proteomes" id="UP000192596"/>
    </source>
</evidence>
<reference evidence="2" key="1">
    <citation type="submission" date="2017-03" db="EMBL/GenBank/DDBJ databases">
        <title>Genomes of endolithic fungi from Antarctica.</title>
        <authorList>
            <person name="Coleine C."/>
            <person name="Masonjones S."/>
            <person name="Stajich J.E."/>
        </authorList>
    </citation>
    <scope>NUCLEOTIDE SEQUENCE [LARGE SCALE GENOMIC DNA]</scope>
    <source>
        <strain evidence="2">CCFEE 5527</strain>
    </source>
</reference>
<keyword evidence="2" id="KW-1185">Reference proteome</keyword>
<dbReference type="Proteomes" id="UP000192596">
    <property type="component" value="Unassembled WGS sequence"/>
</dbReference>
<organism evidence="1 2">
    <name type="scientific">Cryoendolithus antarcticus</name>
    <dbReference type="NCBI Taxonomy" id="1507870"/>
    <lineage>
        <taxon>Eukaryota</taxon>
        <taxon>Fungi</taxon>
        <taxon>Dikarya</taxon>
        <taxon>Ascomycota</taxon>
        <taxon>Pezizomycotina</taxon>
        <taxon>Dothideomycetes</taxon>
        <taxon>Dothideomycetidae</taxon>
        <taxon>Cladosporiales</taxon>
        <taxon>Cladosporiaceae</taxon>
        <taxon>Cryoendolithus</taxon>
    </lineage>
</organism>
<dbReference type="OrthoDB" id="3919546at2759"/>
<protein>
    <submittedName>
        <fullName evidence="1">Uncharacterized protein</fullName>
    </submittedName>
</protein>
<dbReference type="AlphaFoldDB" id="A0A1V8T6R6"/>
<dbReference type="InParanoid" id="A0A1V8T6R6"/>
<accession>A0A1V8T6R6</accession>
<name>A0A1V8T6R6_9PEZI</name>
<gene>
    <name evidence="1" type="ORF">B0A48_07673</name>
</gene>
<comment type="caution">
    <text evidence="1">The sequence shown here is derived from an EMBL/GenBank/DDBJ whole genome shotgun (WGS) entry which is preliminary data.</text>
</comment>
<evidence type="ECO:0000313" key="1">
    <source>
        <dbReference type="EMBL" id="OQO07105.1"/>
    </source>
</evidence>